<dbReference type="PIRSF" id="PIRSF003073">
    <property type="entry name" value="DNAC_TnpB_IstB"/>
    <property type="match status" value="1"/>
</dbReference>
<evidence type="ECO:0000256" key="2">
    <source>
        <dbReference type="ARBA" id="ARBA00022840"/>
    </source>
</evidence>
<organism evidence="4 5">
    <name type="scientific">Treponema rectale</name>
    <dbReference type="NCBI Taxonomy" id="744512"/>
    <lineage>
        <taxon>Bacteria</taxon>
        <taxon>Pseudomonadati</taxon>
        <taxon>Spirochaetota</taxon>
        <taxon>Spirochaetia</taxon>
        <taxon>Spirochaetales</taxon>
        <taxon>Treponemataceae</taxon>
        <taxon>Treponema</taxon>
    </lineage>
</organism>
<dbReference type="InterPro" id="IPR002611">
    <property type="entry name" value="IstB_ATP-bd"/>
</dbReference>
<sequence length="248" mass="28476">MQQSDKKELQSEVGEMMKKMFFSQPVINRYMEKAGLKELENMKVLLEDEKNVRTVSRRARFLKSASFPTMKSFDDYDFRGIKFPKNFTKDEMLSLDFITKKHTIVFYGGCGSGKTHATIALGVNACNADYKVKFFTLTSLVMYLKTAKNNGTLDRAYKTLMAQNLICIDEWGYLPLDLESGQLLFSVISNAYERLSLIITTNLTFNEWGPLFTDDQLAAAIIDRIVHYGHLINTGNKDWRLEHALMKD</sequence>
<gene>
    <name evidence="4" type="ORF">HNP77_002399</name>
</gene>
<keyword evidence="1" id="KW-0547">Nucleotide-binding</keyword>
<dbReference type="NCBIfam" id="NF038214">
    <property type="entry name" value="IS21_help_AAA"/>
    <property type="match status" value="1"/>
</dbReference>
<dbReference type="InterPro" id="IPR028350">
    <property type="entry name" value="DNAC/IstB-like"/>
</dbReference>
<dbReference type="AlphaFoldDB" id="A0A840SB89"/>
<dbReference type="SUPFAM" id="SSF52540">
    <property type="entry name" value="P-loop containing nucleoside triphosphate hydrolases"/>
    <property type="match status" value="1"/>
</dbReference>
<proteinExistence type="predicted"/>
<evidence type="ECO:0000313" key="4">
    <source>
        <dbReference type="EMBL" id="MBB5220009.1"/>
    </source>
</evidence>
<protein>
    <submittedName>
        <fullName evidence="4">DNA replication protein DnaC</fullName>
    </submittedName>
</protein>
<dbReference type="PANTHER" id="PTHR30050:SF4">
    <property type="entry name" value="ATP-BINDING PROTEIN RV3427C IN INSERTION SEQUENCE-RELATED"/>
    <property type="match status" value="1"/>
</dbReference>
<comment type="caution">
    <text evidence="4">The sequence shown here is derived from an EMBL/GenBank/DDBJ whole genome shotgun (WGS) entry which is preliminary data.</text>
</comment>
<dbReference type="InterPro" id="IPR047661">
    <property type="entry name" value="IstB"/>
</dbReference>
<dbReference type="InterPro" id="IPR027417">
    <property type="entry name" value="P-loop_NTPase"/>
</dbReference>
<evidence type="ECO:0000259" key="3">
    <source>
        <dbReference type="Pfam" id="PF01695"/>
    </source>
</evidence>
<evidence type="ECO:0000313" key="5">
    <source>
        <dbReference type="Proteomes" id="UP000578697"/>
    </source>
</evidence>
<dbReference type="GO" id="GO:0005524">
    <property type="term" value="F:ATP binding"/>
    <property type="evidence" value="ECO:0007669"/>
    <property type="project" value="UniProtKB-KW"/>
</dbReference>
<evidence type="ECO:0000256" key="1">
    <source>
        <dbReference type="ARBA" id="ARBA00022741"/>
    </source>
</evidence>
<dbReference type="RefSeq" id="WP_221266594.1">
    <property type="nucleotide sequence ID" value="NZ_JACHFR010000005.1"/>
</dbReference>
<keyword evidence="5" id="KW-1185">Reference proteome</keyword>
<dbReference type="Gene3D" id="3.40.50.300">
    <property type="entry name" value="P-loop containing nucleotide triphosphate hydrolases"/>
    <property type="match status" value="1"/>
</dbReference>
<dbReference type="PANTHER" id="PTHR30050">
    <property type="entry name" value="CHROMOSOMAL REPLICATION INITIATOR PROTEIN DNAA"/>
    <property type="match status" value="1"/>
</dbReference>
<dbReference type="GO" id="GO:0006260">
    <property type="term" value="P:DNA replication"/>
    <property type="evidence" value="ECO:0007669"/>
    <property type="project" value="TreeGrafter"/>
</dbReference>
<dbReference type="Pfam" id="PF01695">
    <property type="entry name" value="IstB_IS21"/>
    <property type="match status" value="1"/>
</dbReference>
<accession>A0A840SB89</accession>
<keyword evidence="2" id="KW-0067">ATP-binding</keyword>
<dbReference type="Proteomes" id="UP000578697">
    <property type="component" value="Unassembled WGS sequence"/>
</dbReference>
<feature type="domain" description="IstB-like ATP-binding" evidence="3">
    <location>
        <begin position="38"/>
        <end position="243"/>
    </location>
</feature>
<reference evidence="4 5" key="1">
    <citation type="submission" date="2020-08" db="EMBL/GenBank/DDBJ databases">
        <title>Genomic Encyclopedia of Type Strains, Phase IV (KMG-IV): sequencing the most valuable type-strain genomes for metagenomic binning, comparative biology and taxonomic classification.</title>
        <authorList>
            <person name="Goeker M."/>
        </authorList>
    </citation>
    <scope>NUCLEOTIDE SEQUENCE [LARGE SCALE GENOMIC DNA]</scope>
    <source>
        <strain evidence="4 5">DSM 103679</strain>
    </source>
</reference>
<dbReference type="EMBL" id="JACHFR010000005">
    <property type="protein sequence ID" value="MBB5220009.1"/>
    <property type="molecule type" value="Genomic_DNA"/>
</dbReference>
<name>A0A840SB89_9SPIR</name>